<keyword evidence="1" id="KW-0472">Membrane</keyword>
<dbReference type="EMBL" id="CAJNNW010001777">
    <property type="protein sequence ID" value="CAE8640871.1"/>
    <property type="molecule type" value="Genomic_DNA"/>
</dbReference>
<evidence type="ECO:0000313" key="5">
    <source>
        <dbReference type="Proteomes" id="UP000654075"/>
    </source>
</evidence>
<accession>A0A813HQ88</accession>
<name>A0A813HQ88_POLGL</name>
<keyword evidence="1" id="KW-1133">Transmembrane helix</keyword>
<evidence type="ECO:0000256" key="1">
    <source>
        <dbReference type="SAM" id="Phobius"/>
    </source>
</evidence>
<feature type="transmembrane region" description="Helical" evidence="1">
    <location>
        <begin position="62"/>
        <end position="83"/>
    </location>
</feature>
<dbReference type="EMBL" id="CAJNNV010004027">
    <property type="protein sequence ID" value="CAE8590025.1"/>
    <property type="molecule type" value="Genomic_DNA"/>
</dbReference>
<dbReference type="AlphaFoldDB" id="A0A813HQ88"/>
<evidence type="ECO:0000313" key="4">
    <source>
        <dbReference type="Proteomes" id="UP000626109"/>
    </source>
</evidence>
<comment type="caution">
    <text evidence="3">The sequence shown here is derived from an EMBL/GenBank/DDBJ whole genome shotgun (WGS) entry which is preliminary data.</text>
</comment>
<feature type="transmembrane region" description="Helical" evidence="1">
    <location>
        <begin position="20"/>
        <end position="41"/>
    </location>
</feature>
<dbReference type="Proteomes" id="UP000654075">
    <property type="component" value="Unassembled WGS sequence"/>
</dbReference>
<protein>
    <submittedName>
        <fullName evidence="3">Uncharacterized protein</fullName>
    </submittedName>
</protein>
<dbReference type="Proteomes" id="UP000626109">
    <property type="component" value="Unassembled WGS sequence"/>
</dbReference>
<evidence type="ECO:0000313" key="2">
    <source>
        <dbReference type="EMBL" id="CAE8590025.1"/>
    </source>
</evidence>
<evidence type="ECO:0000313" key="3">
    <source>
        <dbReference type="EMBL" id="CAE8640871.1"/>
    </source>
</evidence>
<sequence length="260" mass="28721">MSDDPFVCCEGLLPPYAGLFNFYATLTSVPLLGVPLYSLWYAMLLYNKNNNNSNNSNNTARVVCLALLLWLVALTGIFCTNLWQHMVGGWFAFRLHEIMAAVQALCLAGLLNALRRRAGQSWTLPAHVGLATAATASAAVMATTLLRPDWHERTYEMVQKLTAPLIVWTMGRLARTDARAWGFFLRSCVGMCLTHAVVTAEPHLCGLGVSLLYHALVDHACVWMMFGGVAQNAVRLVEISCEKKNAVRLVEISCEKKSEE</sequence>
<keyword evidence="1" id="KW-0812">Transmembrane</keyword>
<gene>
    <name evidence="2" type="ORF">PGLA1383_LOCUS8751</name>
    <name evidence="3" type="ORF">PGLA2088_LOCUS2234</name>
</gene>
<keyword evidence="5" id="KW-1185">Reference proteome</keyword>
<feature type="transmembrane region" description="Helical" evidence="1">
    <location>
        <begin position="95"/>
        <end position="114"/>
    </location>
</feature>
<organism evidence="3 4">
    <name type="scientific">Polarella glacialis</name>
    <name type="common">Dinoflagellate</name>
    <dbReference type="NCBI Taxonomy" id="89957"/>
    <lineage>
        <taxon>Eukaryota</taxon>
        <taxon>Sar</taxon>
        <taxon>Alveolata</taxon>
        <taxon>Dinophyceae</taxon>
        <taxon>Suessiales</taxon>
        <taxon>Suessiaceae</taxon>
        <taxon>Polarella</taxon>
    </lineage>
</organism>
<feature type="transmembrane region" description="Helical" evidence="1">
    <location>
        <begin position="126"/>
        <end position="146"/>
    </location>
</feature>
<proteinExistence type="predicted"/>
<reference evidence="3" key="1">
    <citation type="submission" date="2021-02" db="EMBL/GenBank/DDBJ databases">
        <authorList>
            <person name="Dougan E. K."/>
            <person name="Rhodes N."/>
            <person name="Thang M."/>
            <person name="Chan C."/>
        </authorList>
    </citation>
    <scope>NUCLEOTIDE SEQUENCE</scope>
</reference>